<evidence type="ECO:0000313" key="1">
    <source>
        <dbReference type="EMBL" id="KAH7980149.1"/>
    </source>
</evidence>
<protein>
    <submittedName>
        <fullName evidence="1">Uncharacterized protein</fullName>
    </submittedName>
</protein>
<accession>A0ACB8E018</accession>
<evidence type="ECO:0000313" key="2">
    <source>
        <dbReference type="Proteomes" id="UP000821865"/>
    </source>
</evidence>
<name>A0ACB8E018_DERSI</name>
<gene>
    <name evidence="1" type="ORF">HPB49_013446</name>
</gene>
<comment type="caution">
    <text evidence="1">The sequence shown here is derived from an EMBL/GenBank/DDBJ whole genome shotgun (WGS) entry which is preliminary data.</text>
</comment>
<dbReference type="EMBL" id="CM023470">
    <property type="protein sequence ID" value="KAH7980149.1"/>
    <property type="molecule type" value="Genomic_DNA"/>
</dbReference>
<organism evidence="1 2">
    <name type="scientific">Dermacentor silvarum</name>
    <name type="common">Tick</name>
    <dbReference type="NCBI Taxonomy" id="543639"/>
    <lineage>
        <taxon>Eukaryota</taxon>
        <taxon>Metazoa</taxon>
        <taxon>Ecdysozoa</taxon>
        <taxon>Arthropoda</taxon>
        <taxon>Chelicerata</taxon>
        <taxon>Arachnida</taxon>
        <taxon>Acari</taxon>
        <taxon>Parasitiformes</taxon>
        <taxon>Ixodida</taxon>
        <taxon>Ixodoidea</taxon>
        <taxon>Ixodidae</taxon>
        <taxon>Rhipicephalinae</taxon>
        <taxon>Dermacentor</taxon>
    </lineage>
</organism>
<reference evidence="1" key="1">
    <citation type="submission" date="2020-05" db="EMBL/GenBank/DDBJ databases">
        <title>Large-scale comparative analyses of tick genomes elucidate their genetic diversity and vector capacities.</title>
        <authorList>
            <person name="Jia N."/>
            <person name="Wang J."/>
            <person name="Shi W."/>
            <person name="Du L."/>
            <person name="Sun Y."/>
            <person name="Zhan W."/>
            <person name="Jiang J."/>
            <person name="Wang Q."/>
            <person name="Zhang B."/>
            <person name="Ji P."/>
            <person name="Sakyi L.B."/>
            <person name="Cui X."/>
            <person name="Yuan T."/>
            <person name="Jiang B."/>
            <person name="Yang W."/>
            <person name="Lam T.T.-Y."/>
            <person name="Chang Q."/>
            <person name="Ding S."/>
            <person name="Wang X."/>
            <person name="Zhu J."/>
            <person name="Ruan X."/>
            <person name="Zhao L."/>
            <person name="Wei J."/>
            <person name="Que T."/>
            <person name="Du C."/>
            <person name="Cheng J."/>
            <person name="Dai P."/>
            <person name="Han X."/>
            <person name="Huang E."/>
            <person name="Gao Y."/>
            <person name="Liu J."/>
            <person name="Shao H."/>
            <person name="Ye R."/>
            <person name="Li L."/>
            <person name="Wei W."/>
            <person name="Wang X."/>
            <person name="Wang C."/>
            <person name="Yang T."/>
            <person name="Huo Q."/>
            <person name="Li W."/>
            <person name="Guo W."/>
            <person name="Chen H."/>
            <person name="Zhou L."/>
            <person name="Ni X."/>
            <person name="Tian J."/>
            <person name="Zhou Y."/>
            <person name="Sheng Y."/>
            <person name="Liu T."/>
            <person name="Pan Y."/>
            <person name="Xia L."/>
            <person name="Li J."/>
            <person name="Zhao F."/>
            <person name="Cao W."/>
        </authorList>
    </citation>
    <scope>NUCLEOTIDE SEQUENCE</scope>
    <source>
        <strain evidence="1">Dsil-2018</strain>
    </source>
</reference>
<keyword evidence="2" id="KW-1185">Reference proteome</keyword>
<sequence length="381" mass="42333">MCGLHFEQCFIVRDYVHCINGTQVRIPRGTPTITPDSVPTILHKVAPHLGKRLPLERNVRKRRSEEDAVPCKRRLLSPTDEPGVLDESPTYESGVLNEPVMNDDALTTIAPLREMILPNKCLIYQELREANGACFASCLLNAATGEVKVEKAVFLRKDDAATADTQCRRHRRSHNCHNGHRGSEWLVASRRRRRGELRSRDRKLPRGKGDPLRLHSGWVAVAAALTSVVLALRSCLKRPPTTAVEVRRAGDRWPYQVPLLSPERTADEEADCLKAVFEKTSCLAPEAKERSDRSLGRRRGIASRLSSSGHHRRLGLTTVGTARLRVVLGTLAEAAPAARRLRLAAAMRLRSSHVTVPAPAAEPKRNTTSCLRSEWPCEAHG</sequence>
<dbReference type="Proteomes" id="UP000821865">
    <property type="component" value="Chromosome 1"/>
</dbReference>
<proteinExistence type="predicted"/>